<evidence type="ECO:0008006" key="3">
    <source>
        <dbReference type="Google" id="ProtNLM"/>
    </source>
</evidence>
<dbReference type="RefSeq" id="XP_007404770.1">
    <property type="nucleotide sequence ID" value="XM_007404708.1"/>
</dbReference>
<dbReference type="KEGG" id="mlr:MELLADRAFT_101748"/>
<evidence type="ECO:0000313" key="2">
    <source>
        <dbReference type="Proteomes" id="UP000001072"/>
    </source>
</evidence>
<dbReference type="SUPFAM" id="SSF52047">
    <property type="entry name" value="RNI-like"/>
    <property type="match status" value="1"/>
</dbReference>
<organism evidence="2">
    <name type="scientific">Melampsora larici-populina (strain 98AG31 / pathotype 3-4-7)</name>
    <name type="common">Poplar leaf rust fungus</name>
    <dbReference type="NCBI Taxonomy" id="747676"/>
    <lineage>
        <taxon>Eukaryota</taxon>
        <taxon>Fungi</taxon>
        <taxon>Dikarya</taxon>
        <taxon>Basidiomycota</taxon>
        <taxon>Pucciniomycotina</taxon>
        <taxon>Pucciniomycetes</taxon>
        <taxon>Pucciniales</taxon>
        <taxon>Melampsoraceae</taxon>
        <taxon>Melampsora</taxon>
    </lineage>
</organism>
<gene>
    <name evidence="1" type="ORF">MELLADRAFT_101748</name>
</gene>
<protein>
    <recommendedName>
        <fullName evidence="3">F-box domain-containing protein</fullName>
    </recommendedName>
</protein>
<dbReference type="EMBL" id="GL883091">
    <property type="protein sequence ID" value="EGG12395.1"/>
    <property type="molecule type" value="Genomic_DNA"/>
</dbReference>
<accession>F4R6U3</accession>
<dbReference type="VEuPathDB" id="FungiDB:MELLADRAFT_101748"/>
<keyword evidence="2" id="KW-1185">Reference proteome</keyword>
<dbReference type="AlphaFoldDB" id="F4R6U3"/>
<dbReference type="Proteomes" id="UP000001072">
    <property type="component" value="Unassembled WGS sequence"/>
</dbReference>
<reference evidence="2" key="1">
    <citation type="journal article" date="2011" name="Proc. Natl. Acad. Sci. U.S.A.">
        <title>Obligate biotrophy features unraveled by the genomic analysis of rust fungi.</title>
        <authorList>
            <person name="Duplessis S."/>
            <person name="Cuomo C.A."/>
            <person name="Lin Y.-C."/>
            <person name="Aerts A."/>
            <person name="Tisserant E."/>
            <person name="Veneault-Fourrey C."/>
            <person name="Joly D.L."/>
            <person name="Hacquard S."/>
            <person name="Amselem J."/>
            <person name="Cantarel B.L."/>
            <person name="Chiu R."/>
            <person name="Coutinho P.M."/>
            <person name="Feau N."/>
            <person name="Field M."/>
            <person name="Frey P."/>
            <person name="Gelhaye E."/>
            <person name="Goldberg J."/>
            <person name="Grabherr M.G."/>
            <person name="Kodira C.D."/>
            <person name="Kohler A."/>
            <person name="Kuees U."/>
            <person name="Lindquist E.A."/>
            <person name="Lucas S.M."/>
            <person name="Mago R."/>
            <person name="Mauceli E."/>
            <person name="Morin E."/>
            <person name="Murat C."/>
            <person name="Pangilinan J.L."/>
            <person name="Park R."/>
            <person name="Pearson M."/>
            <person name="Quesneville H."/>
            <person name="Rouhier N."/>
            <person name="Sakthikumar S."/>
            <person name="Salamov A.A."/>
            <person name="Schmutz J."/>
            <person name="Selles B."/>
            <person name="Shapiro H."/>
            <person name="Tanguay P."/>
            <person name="Tuskan G.A."/>
            <person name="Henrissat B."/>
            <person name="Van de Peer Y."/>
            <person name="Rouze P."/>
            <person name="Ellis J.G."/>
            <person name="Dodds P.N."/>
            <person name="Schein J.E."/>
            <person name="Zhong S."/>
            <person name="Hamelin R.C."/>
            <person name="Grigoriev I.V."/>
            <person name="Szabo L.J."/>
            <person name="Martin F."/>
        </authorList>
    </citation>
    <scope>NUCLEOTIDE SEQUENCE [LARGE SCALE GENOMIC DNA]</scope>
    <source>
        <strain evidence="2">98AG31 / pathotype 3-4-7</strain>
    </source>
</reference>
<proteinExistence type="predicted"/>
<evidence type="ECO:0000313" key="1">
    <source>
        <dbReference type="EMBL" id="EGG12395.1"/>
    </source>
</evidence>
<sequence>MRKGDGSRGEGVDDVIVILHFCEWCKGKVNATWHVAYGIHATYQRPSQQTAKMTKSTDQSPMTPELRGLPVEILTYILDWYVYQFDKSNGDSPKWWLATRPSCGLLGMRLVCKTWSEAIIKMYFHRMCVHKSKRAKCILDNWNHTMYGSILLCPVRDLTIARLRYEHMGIEGRGEIQESPRPPVTMYEAVRLIERLGINVESLTFEFKYSMGFSPAMIKAVRPLKNLKELDIRYFIGSRDWPGICDPESFGNLITAIPRLESLSLQEGWHLDGIRLQPNTLSNLKEFSFNLCPENIKGLAHICQTAKPSLKVIDIRFASEMEHANVAFDPMKAILDHHFIIIRGAGDPIPTSVLNMEFPKLRVMGIHHREGYTSQTGWLHSPMLQNVRTMVVFHSYCYGGLRALKFAEVEALRNVPNFRHIIFVGWSDAKVDPDLIQAFKLRGIKCHFVSCLSHVKILELESEFDDTLEAPKTKIDYLPGGRHWTYN</sequence>
<name>F4R6U3_MELLP</name>
<dbReference type="InParanoid" id="F4R6U3"/>
<dbReference type="GeneID" id="18921468"/>
<dbReference type="HOGENOM" id="CLU_032925_2_0_1"/>
<dbReference type="InterPro" id="IPR032675">
    <property type="entry name" value="LRR_dom_sf"/>
</dbReference>
<dbReference type="Gene3D" id="3.80.10.10">
    <property type="entry name" value="Ribonuclease Inhibitor"/>
    <property type="match status" value="1"/>
</dbReference>